<keyword evidence="4" id="KW-1185">Reference proteome</keyword>
<feature type="chain" id="PRO_5040334565" evidence="2">
    <location>
        <begin position="28"/>
        <end position="150"/>
    </location>
</feature>
<sequence length="150" mass="17023">MGSKVSQFSNLVLYLMFILLLLSSLYSARVMEDEISDTNEKIGNNAECTRCTVQEGLCAVYCMAKGTFTKRKCELHLKSQTSLCFVPFLCNRLRLFFTAQSPTIPKRKREVDLLPFYNHQHHSSLSLPTGKKKGQLSGTLTTRKQQEHGN</sequence>
<evidence type="ECO:0000256" key="2">
    <source>
        <dbReference type="SAM" id="SignalP"/>
    </source>
</evidence>
<protein>
    <submittedName>
        <fullName evidence="3">Uncharacterized protein</fullName>
    </submittedName>
</protein>
<feature type="region of interest" description="Disordered" evidence="1">
    <location>
        <begin position="121"/>
        <end position="150"/>
    </location>
</feature>
<proteinExistence type="predicted"/>
<organism evidence="3 4">
    <name type="scientific">Protea cynaroides</name>
    <dbReference type="NCBI Taxonomy" id="273540"/>
    <lineage>
        <taxon>Eukaryota</taxon>
        <taxon>Viridiplantae</taxon>
        <taxon>Streptophyta</taxon>
        <taxon>Embryophyta</taxon>
        <taxon>Tracheophyta</taxon>
        <taxon>Spermatophyta</taxon>
        <taxon>Magnoliopsida</taxon>
        <taxon>Proteales</taxon>
        <taxon>Proteaceae</taxon>
        <taxon>Protea</taxon>
    </lineage>
</organism>
<evidence type="ECO:0000313" key="4">
    <source>
        <dbReference type="Proteomes" id="UP001141806"/>
    </source>
</evidence>
<keyword evidence="2" id="KW-0732">Signal</keyword>
<evidence type="ECO:0000313" key="3">
    <source>
        <dbReference type="EMBL" id="KAJ4981217.1"/>
    </source>
</evidence>
<feature type="signal peptide" evidence="2">
    <location>
        <begin position="1"/>
        <end position="27"/>
    </location>
</feature>
<name>A0A9Q0L2C6_9MAGN</name>
<evidence type="ECO:0000256" key="1">
    <source>
        <dbReference type="SAM" id="MobiDB-lite"/>
    </source>
</evidence>
<dbReference type="AlphaFoldDB" id="A0A9Q0L2C6"/>
<dbReference type="Proteomes" id="UP001141806">
    <property type="component" value="Unassembled WGS sequence"/>
</dbReference>
<reference evidence="3" key="1">
    <citation type="journal article" date="2023" name="Plant J.">
        <title>The genome of the king protea, Protea cynaroides.</title>
        <authorList>
            <person name="Chang J."/>
            <person name="Duong T.A."/>
            <person name="Schoeman C."/>
            <person name="Ma X."/>
            <person name="Roodt D."/>
            <person name="Barker N."/>
            <person name="Li Z."/>
            <person name="Van de Peer Y."/>
            <person name="Mizrachi E."/>
        </authorList>
    </citation>
    <scope>NUCLEOTIDE SEQUENCE</scope>
    <source>
        <tissue evidence="3">Young leaves</tissue>
    </source>
</reference>
<dbReference type="EMBL" id="JAMYWD010000001">
    <property type="protein sequence ID" value="KAJ4981217.1"/>
    <property type="molecule type" value="Genomic_DNA"/>
</dbReference>
<accession>A0A9Q0L2C6</accession>
<comment type="caution">
    <text evidence="3">The sequence shown here is derived from an EMBL/GenBank/DDBJ whole genome shotgun (WGS) entry which is preliminary data.</text>
</comment>
<gene>
    <name evidence="3" type="ORF">NE237_032054</name>
</gene>